<evidence type="ECO:0000313" key="3">
    <source>
        <dbReference type="EMBL" id="CCC58045.1"/>
    </source>
</evidence>
<dbReference type="InterPro" id="IPR051910">
    <property type="entry name" value="ComF/GntX_DNA_util-trans"/>
</dbReference>
<dbReference type="PANTHER" id="PTHR47505">
    <property type="entry name" value="DNA UTILIZATION PROTEIN YHGH"/>
    <property type="match status" value="1"/>
</dbReference>
<organism evidence="3 4">
    <name type="scientific">Caloramator australicus RC3</name>
    <dbReference type="NCBI Taxonomy" id="857293"/>
    <lineage>
        <taxon>Bacteria</taxon>
        <taxon>Bacillati</taxon>
        <taxon>Bacillota</taxon>
        <taxon>Clostridia</taxon>
        <taxon>Eubacteriales</taxon>
        <taxon>Clostridiaceae</taxon>
        <taxon>Caloramator</taxon>
    </lineage>
</organism>
<dbReference type="GO" id="GO:0016757">
    <property type="term" value="F:glycosyltransferase activity"/>
    <property type="evidence" value="ECO:0007669"/>
    <property type="project" value="UniProtKB-KW"/>
</dbReference>
<comment type="similarity">
    <text evidence="1">Belongs to the ComF/GntX family.</text>
</comment>
<dbReference type="CDD" id="cd06223">
    <property type="entry name" value="PRTases_typeI"/>
    <property type="match status" value="1"/>
</dbReference>
<sequence length="206" mass="23895">MFPETKYCLNCGRLQEEKFGLCTFCYTEILKIKLSKSVVYAYPIEVAFDEVYSVFKYDKVAKDIVRRLKYKEKVELSKVIAFFMKDTIDENKIKFDLIVPIPISKKRLKLRGYNQALLIAKELSKLTFIPFKDCIEKIKDTKSQTLFKDENRWYNVKGVFDCNEDLQGKTILIVDDVFTTGATAHYASEALKKCKAKKVIVLTFAS</sequence>
<name>G0V4K5_9CLOT</name>
<feature type="domain" description="Phosphoribosyltransferase" evidence="2">
    <location>
        <begin position="115"/>
        <end position="204"/>
    </location>
</feature>
<dbReference type="InterPro" id="IPR000836">
    <property type="entry name" value="PRTase_dom"/>
</dbReference>
<dbReference type="PANTHER" id="PTHR47505:SF1">
    <property type="entry name" value="DNA UTILIZATION PROTEIN YHGH"/>
    <property type="match status" value="1"/>
</dbReference>
<evidence type="ECO:0000256" key="1">
    <source>
        <dbReference type="ARBA" id="ARBA00008007"/>
    </source>
</evidence>
<dbReference type="RefSeq" id="WP_008907763.1">
    <property type="nucleotide sequence ID" value="NZ_CAKP01000017.1"/>
</dbReference>
<dbReference type="eggNOG" id="COG1040">
    <property type="taxonomic scope" value="Bacteria"/>
</dbReference>
<dbReference type="SUPFAM" id="SSF53271">
    <property type="entry name" value="PRTase-like"/>
    <property type="match status" value="1"/>
</dbReference>
<dbReference type="InterPro" id="IPR029057">
    <property type="entry name" value="PRTase-like"/>
</dbReference>
<comment type="caution">
    <text evidence="3">The sequence shown here is derived from an EMBL/GenBank/DDBJ whole genome shotgun (WGS) entry which is preliminary data.</text>
</comment>
<keyword evidence="3" id="KW-0808">Transferase</keyword>
<dbReference type="STRING" id="857293.CAAU_0396"/>
<evidence type="ECO:0000259" key="2">
    <source>
        <dbReference type="Pfam" id="PF00156"/>
    </source>
</evidence>
<dbReference type="EMBL" id="CAKP01000017">
    <property type="protein sequence ID" value="CCC58045.1"/>
    <property type="molecule type" value="Genomic_DNA"/>
</dbReference>
<proteinExistence type="inferred from homology"/>
<protein>
    <submittedName>
        <fullName evidence="3">Competence protein F homolog,phosphoribosyltransferase domain protein YhgH required for utilization of DNA as sole source of carbon and energy</fullName>
    </submittedName>
</protein>
<dbReference type="AlphaFoldDB" id="G0V4K5"/>
<keyword evidence="3" id="KW-0328">Glycosyltransferase</keyword>
<dbReference type="Gene3D" id="3.40.50.2020">
    <property type="match status" value="1"/>
</dbReference>
<keyword evidence="4" id="KW-1185">Reference proteome</keyword>
<reference evidence="3 4" key="1">
    <citation type="journal article" date="2011" name="J. Bacteriol.">
        <title>Draft genome sequence of Caloramator australicus strain RC3T, a thermoanaerobe from the Great Artesian Basin of Australia.</title>
        <authorList>
            <person name="Ogg C.D."/>
            <person name="Patel B.K.C."/>
        </authorList>
    </citation>
    <scope>NUCLEOTIDE SEQUENCE [LARGE SCALE GENOMIC DNA]</scope>
    <source>
        <strain evidence="3 4">RC3</strain>
    </source>
</reference>
<gene>
    <name evidence="3" type="ORF">CAAU_0396</name>
</gene>
<dbReference type="OrthoDB" id="9779910at2"/>
<dbReference type="Pfam" id="PF00156">
    <property type="entry name" value="Pribosyltran"/>
    <property type="match status" value="1"/>
</dbReference>
<dbReference type="Proteomes" id="UP000007652">
    <property type="component" value="Unassembled WGS sequence"/>
</dbReference>
<evidence type="ECO:0000313" key="4">
    <source>
        <dbReference type="Proteomes" id="UP000007652"/>
    </source>
</evidence>
<accession>G0V4K5</accession>